<keyword evidence="6 8" id="KW-0675">Receptor</keyword>
<dbReference type="OrthoDB" id="5979869at2759"/>
<keyword evidence="2 8" id="KW-0812">Transmembrane</keyword>
<dbReference type="PRINTS" id="PR00237">
    <property type="entry name" value="GPCRRHODOPSN"/>
</dbReference>
<keyword evidence="5" id="KW-0472">Membrane</keyword>
<reference evidence="9" key="1">
    <citation type="submission" date="2020-04" db="EMBL/GenBank/DDBJ databases">
        <authorList>
            <person name="Alioto T."/>
            <person name="Alioto T."/>
            <person name="Gomez Garrido J."/>
        </authorList>
    </citation>
    <scope>NUCLEOTIDE SEQUENCE</scope>
    <source>
        <strain evidence="9">A484AB</strain>
    </source>
</reference>
<organism evidence="9 10">
    <name type="scientific">Paramuricea clavata</name>
    <name type="common">Red gorgonian</name>
    <name type="synonym">Violescent sea-whip</name>
    <dbReference type="NCBI Taxonomy" id="317549"/>
    <lineage>
        <taxon>Eukaryota</taxon>
        <taxon>Metazoa</taxon>
        <taxon>Cnidaria</taxon>
        <taxon>Anthozoa</taxon>
        <taxon>Octocorallia</taxon>
        <taxon>Malacalcyonacea</taxon>
        <taxon>Plexauridae</taxon>
        <taxon>Paramuricea</taxon>
    </lineage>
</organism>
<dbReference type="Pfam" id="PF00001">
    <property type="entry name" value="7tm_1"/>
    <property type="match status" value="1"/>
</dbReference>
<evidence type="ECO:0000256" key="4">
    <source>
        <dbReference type="ARBA" id="ARBA00023040"/>
    </source>
</evidence>
<gene>
    <name evidence="9" type="ORF">PACLA_8A072688</name>
</gene>
<evidence type="ECO:0000313" key="9">
    <source>
        <dbReference type="EMBL" id="CAB3991841.1"/>
    </source>
</evidence>
<evidence type="ECO:0000313" key="10">
    <source>
        <dbReference type="Proteomes" id="UP001152795"/>
    </source>
</evidence>
<dbReference type="PANTHER" id="PTHR45695">
    <property type="entry name" value="LEUCOKININ RECEPTOR-RELATED"/>
    <property type="match status" value="1"/>
</dbReference>
<evidence type="ECO:0000256" key="8">
    <source>
        <dbReference type="RuleBase" id="RU000688"/>
    </source>
</evidence>
<dbReference type="Gene3D" id="1.20.1070.10">
    <property type="entry name" value="Rhodopsin 7-helix transmembrane proteins"/>
    <property type="match status" value="1"/>
</dbReference>
<dbReference type="InterPro" id="IPR017452">
    <property type="entry name" value="GPCR_Rhodpsn_7TM"/>
</dbReference>
<protein>
    <submittedName>
        <fullName evidence="9">Type-2 angiotensin II receptor-like</fullName>
    </submittedName>
</protein>
<keyword evidence="10" id="KW-1185">Reference proteome</keyword>
<proteinExistence type="inferred from homology"/>
<dbReference type="PANTHER" id="PTHR45695:SF9">
    <property type="entry name" value="LEUCOKININ RECEPTOR"/>
    <property type="match status" value="1"/>
</dbReference>
<accession>A0A6S7H6S6</accession>
<evidence type="ECO:0000256" key="6">
    <source>
        <dbReference type="ARBA" id="ARBA00023170"/>
    </source>
</evidence>
<dbReference type="Proteomes" id="UP001152795">
    <property type="component" value="Unassembled WGS sequence"/>
</dbReference>
<evidence type="ECO:0000256" key="1">
    <source>
        <dbReference type="ARBA" id="ARBA00004141"/>
    </source>
</evidence>
<evidence type="ECO:0000256" key="2">
    <source>
        <dbReference type="ARBA" id="ARBA00022692"/>
    </source>
</evidence>
<dbReference type="CDD" id="cd00637">
    <property type="entry name" value="7tm_classA_rhodopsin-like"/>
    <property type="match status" value="1"/>
</dbReference>
<comment type="similarity">
    <text evidence="8">Belongs to the G-protein coupled receptor 1 family.</text>
</comment>
<keyword evidence="3" id="KW-1133">Transmembrane helix</keyword>
<keyword evidence="4 8" id="KW-0297">G-protein coupled receptor</keyword>
<dbReference type="SUPFAM" id="SSF81321">
    <property type="entry name" value="Family A G protein-coupled receptor-like"/>
    <property type="match status" value="1"/>
</dbReference>
<comment type="caution">
    <text evidence="9">The sequence shown here is derived from an EMBL/GenBank/DDBJ whole genome shotgun (WGS) entry which is preliminary data.</text>
</comment>
<comment type="subcellular location">
    <subcellularLocation>
        <location evidence="1">Membrane</location>
        <topology evidence="1">Multi-pass membrane protein</topology>
    </subcellularLocation>
</comment>
<dbReference type="GO" id="GO:0004930">
    <property type="term" value="F:G protein-coupled receptor activity"/>
    <property type="evidence" value="ECO:0007669"/>
    <property type="project" value="UniProtKB-KW"/>
</dbReference>
<evidence type="ECO:0000256" key="7">
    <source>
        <dbReference type="ARBA" id="ARBA00023224"/>
    </source>
</evidence>
<dbReference type="EMBL" id="CACRXK020001926">
    <property type="protein sequence ID" value="CAB3991841.1"/>
    <property type="molecule type" value="Genomic_DNA"/>
</dbReference>
<sequence length="348" mass="39582">MSVANDTTNGDGVADPAANARFPVMVSVYIPAFLISEIGNGFVVYSLAYLKRRRRTAIDSYILNLAIADFIITTMSLFNAIEYMKNEWKLGEAMCKIHGQTVEAMYTVSTFTLLAVSYNRSKAVNDRLKILNAKRALKRKIALIWLAAFVLTSPLAYAYTVAKRNGKFHCSNTNLEKMPRSIYYLLQAVALFFVPVAIMIVSQRKITRGLRQHSQIYRASMDCKNAHWKRVMTDEKRVGRFLTWIWVVFVCCFTPHITLRTIDHFTSLRRNEIFNQIWHVSQLVALLNSAINPFLYYRTTNKNGAKAGRVVRLFCCIRQGNKREVACSEASTTSSKGSHVMSQLTSKK</sequence>
<keyword evidence="7 8" id="KW-0807">Transducer</keyword>
<evidence type="ECO:0000256" key="5">
    <source>
        <dbReference type="ARBA" id="ARBA00023136"/>
    </source>
</evidence>
<dbReference type="InterPro" id="IPR000276">
    <property type="entry name" value="GPCR_Rhodpsn"/>
</dbReference>
<dbReference type="AlphaFoldDB" id="A0A6S7H6S6"/>
<name>A0A6S7H6S6_PARCT</name>
<dbReference type="GO" id="GO:0005886">
    <property type="term" value="C:plasma membrane"/>
    <property type="evidence" value="ECO:0007669"/>
    <property type="project" value="TreeGrafter"/>
</dbReference>
<dbReference type="PROSITE" id="PS00237">
    <property type="entry name" value="G_PROTEIN_RECEP_F1_1"/>
    <property type="match status" value="1"/>
</dbReference>
<dbReference type="PROSITE" id="PS50262">
    <property type="entry name" value="G_PROTEIN_RECEP_F1_2"/>
    <property type="match status" value="1"/>
</dbReference>
<evidence type="ECO:0000256" key="3">
    <source>
        <dbReference type="ARBA" id="ARBA00022989"/>
    </source>
</evidence>